<keyword evidence="2" id="KW-1185">Reference proteome</keyword>
<organism evidence="1 2">
    <name type="scientific">Mucor flavus</name>
    <dbReference type="NCBI Taxonomy" id="439312"/>
    <lineage>
        <taxon>Eukaryota</taxon>
        <taxon>Fungi</taxon>
        <taxon>Fungi incertae sedis</taxon>
        <taxon>Mucoromycota</taxon>
        <taxon>Mucoromycotina</taxon>
        <taxon>Mucoromycetes</taxon>
        <taxon>Mucorales</taxon>
        <taxon>Mucorineae</taxon>
        <taxon>Mucoraceae</taxon>
        <taxon>Mucor</taxon>
    </lineage>
</organism>
<dbReference type="EMBL" id="BAABUK010000009">
    <property type="protein sequence ID" value="GAA5811123.1"/>
    <property type="molecule type" value="Genomic_DNA"/>
</dbReference>
<evidence type="ECO:0000313" key="1">
    <source>
        <dbReference type="EMBL" id="GAA5811123.1"/>
    </source>
</evidence>
<name>A0ABP9YW95_9FUNG</name>
<dbReference type="Proteomes" id="UP001473302">
    <property type="component" value="Unassembled WGS sequence"/>
</dbReference>
<evidence type="ECO:0000313" key="2">
    <source>
        <dbReference type="Proteomes" id="UP001473302"/>
    </source>
</evidence>
<proteinExistence type="predicted"/>
<gene>
    <name evidence="1" type="ORF">MFLAVUS_004552</name>
</gene>
<reference evidence="1 2" key="1">
    <citation type="submission" date="2024-04" db="EMBL/GenBank/DDBJ databases">
        <title>genome sequences of Mucor flavus KT1a and Helicostylum pulchrum KT1b strains isolated from the surface of a dry-aged beef.</title>
        <authorList>
            <person name="Toyotome T."/>
            <person name="Hosono M."/>
            <person name="Torimaru M."/>
            <person name="Fukuda K."/>
            <person name="Mikami N."/>
        </authorList>
    </citation>
    <scope>NUCLEOTIDE SEQUENCE [LARGE SCALE GENOMIC DNA]</scope>
    <source>
        <strain evidence="1 2">KT1a</strain>
    </source>
</reference>
<accession>A0ABP9YW95</accession>
<sequence>MTCVLLLSAVKAAPIQSNSIYFPDAGFVLTESLSEYYENIVDQVMLDVSETVLSYIPQSISQGDVEARQLAQKSLNRNLNFMRASLLASVNPLVSTDIPQIAGFTEVQNEANLIKLTALETEHDQQMEGLLFDSIMTLNKKISHQLGLIVNAEQSSSILMRQATTPRTTTQKQEKPTVITVEWKLRQPFQFNLIREQVESVNIDTIVQSEWLLEQLSLVEQSLFNEFNDRTQEAVLLVLESLALDI</sequence>
<comment type="caution">
    <text evidence="1">The sequence shown here is derived from an EMBL/GenBank/DDBJ whole genome shotgun (WGS) entry which is preliminary data.</text>
</comment>
<protein>
    <submittedName>
        <fullName evidence="1">Uncharacterized protein</fullName>
    </submittedName>
</protein>